<dbReference type="PANTHER" id="PTHR32487">
    <property type="entry name" value="3-OXO-DELTA(4,5)-STEROID 5-BETA-REDUCTASE"/>
    <property type="match status" value="1"/>
</dbReference>
<dbReference type="InterPro" id="IPR013120">
    <property type="entry name" value="FAR_NAD-bd"/>
</dbReference>
<protein>
    <submittedName>
        <fullName evidence="3">Uncharacterized protein</fullName>
    </submittedName>
</protein>
<dbReference type="OrthoDB" id="1731983at2759"/>
<dbReference type="Pfam" id="PF07993">
    <property type="entry name" value="NAD_binding_4"/>
    <property type="match status" value="1"/>
</dbReference>
<dbReference type="STRING" id="69771.A0A1V6PF13"/>
<accession>A0A1V6PF13</accession>
<name>A0A1V6PF13_PENDC</name>
<dbReference type="InterPro" id="IPR055222">
    <property type="entry name" value="PRISE-like_Rossmann-fold"/>
</dbReference>
<dbReference type="Proteomes" id="UP000191522">
    <property type="component" value="Unassembled WGS sequence"/>
</dbReference>
<dbReference type="SUPFAM" id="SSF51735">
    <property type="entry name" value="NAD(P)-binding Rossmann-fold domains"/>
    <property type="match status" value="1"/>
</dbReference>
<evidence type="ECO:0000259" key="1">
    <source>
        <dbReference type="Pfam" id="PF07993"/>
    </source>
</evidence>
<dbReference type="AlphaFoldDB" id="A0A1V6PF13"/>
<dbReference type="OMA" id="GRPFVFP"/>
<dbReference type="CDD" id="cd08948">
    <property type="entry name" value="5beta-POR_like_SDR_a"/>
    <property type="match status" value="1"/>
</dbReference>
<dbReference type="Pfam" id="PF22917">
    <property type="entry name" value="PRISE"/>
    <property type="match status" value="1"/>
</dbReference>
<dbReference type="InterPro" id="IPR036291">
    <property type="entry name" value="NAD(P)-bd_dom_sf"/>
</dbReference>
<gene>
    <name evidence="3" type="ORF">PENDEC_c006G06490</name>
</gene>
<evidence type="ECO:0000313" key="4">
    <source>
        <dbReference type="Proteomes" id="UP000191522"/>
    </source>
</evidence>
<evidence type="ECO:0000313" key="3">
    <source>
        <dbReference type="EMBL" id="OQD75598.1"/>
    </source>
</evidence>
<comment type="caution">
    <text evidence="3">The sequence shown here is derived from an EMBL/GenBank/DDBJ whole genome shotgun (WGS) entry which is preliminary data.</text>
</comment>
<dbReference type="EMBL" id="MDYL01000006">
    <property type="protein sequence ID" value="OQD75598.1"/>
    <property type="molecule type" value="Genomic_DNA"/>
</dbReference>
<organism evidence="3 4">
    <name type="scientific">Penicillium decumbens</name>
    <dbReference type="NCBI Taxonomy" id="69771"/>
    <lineage>
        <taxon>Eukaryota</taxon>
        <taxon>Fungi</taxon>
        <taxon>Dikarya</taxon>
        <taxon>Ascomycota</taxon>
        <taxon>Pezizomycotina</taxon>
        <taxon>Eurotiomycetes</taxon>
        <taxon>Eurotiomycetidae</taxon>
        <taxon>Eurotiales</taxon>
        <taxon>Aspergillaceae</taxon>
        <taxon>Penicillium</taxon>
    </lineage>
</organism>
<reference evidence="4" key="1">
    <citation type="journal article" date="2017" name="Nat. Microbiol.">
        <title>Global analysis of biosynthetic gene clusters reveals vast potential of secondary metabolite production in Penicillium species.</title>
        <authorList>
            <person name="Nielsen J.C."/>
            <person name="Grijseels S."/>
            <person name="Prigent S."/>
            <person name="Ji B."/>
            <person name="Dainat J."/>
            <person name="Nielsen K.F."/>
            <person name="Frisvad J.C."/>
            <person name="Workman M."/>
            <person name="Nielsen J."/>
        </authorList>
    </citation>
    <scope>NUCLEOTIDE SEQUENCE [LARGE SCALE GENOMIC DNA]</scope>
    <source>
        <strain evidence="4">IBT 11843</strain>
    </source>
</reference>
<feature type="domain" description="Thioester reductase (TE)" evidence="1">
    <location>
        <begin position="6"/>
        <end position="45"/>
    </location>
</feature>
<dbReference type="PANTHER" id="PTHR32487:SF0">
    <property type="entry name" value="3-OXO-DELTA(4,5)-STEROID 5-BETA-REDUCTASE"/>
    <property type="match status" value="1"/>
</dbReference>
<keyword evidence="4" id="KW-1185">Reference proteome</keyword>
<feature type="domain" description="PRISE-like Rossmann-fold" evidence="2">
    <location>
        <begin position="63"/>
        <end position="278"/>
    </location>
</feature>
<dbReference type="Gene3D" id="3.40.50.720">
    <property type="entry name" value="NAD(P)-binding Rossmann-like Domain"/>
    <property type="match status" value="1"/>
</dbReference>
<proteinExistence type="predicted"/>
<sequence>MPAAIVTGATGILGREIVHKLASDPKTWSTVHALSRSQKEPYPQHVQHNKVDLLASPEEIAKQLASEGVEAEYLFFAAYLQKDDEVEMTEINGNMIKNFLTALSITGAEKKLKRVVLTTGAKHYGVHLGPVKQPMEESDPWVEGADRPPNFYYRQQRVLAEMSASSKNRTGGKGWDWVVTYPNDVIGVAEGNFMNLTTALGLYATVIKELNAPFTFPGSTVFYTKFDSFTSARLHAEFNLWAALQPEVSNQAFNVTNGDVQSWQTMWPRLAARFGMRVPDDQFAGNEEKVVPLIDRPPLAEQAAQMGIKGRVPRGEVQMNVDLTKWAGRDDVKQAWATVAEREGLKKDAFERATWFFLNFVVGRNYDIVISMNKARKFGWQGWADTWEELETSLQELEKRKILPARKA</sequence>
<evidence type="ECO:0000259" key="2">
    <source>
        <dbReference type="Pfam" id="PF22917"/>
    </source>
</evidence>